<dbReference type="EMBL" id="LK932517">
    <property type="protein sequence ID" value="CDS87849.1"/>
    <property type="molecule type" value="Genomic_DNA"/>
</dbReference>
<dbReference type="KEGG" id="pdf:CD630DERM_19280"/>
<dbReference type="EMBL" id="LK932401">
    <property type="protein sequence ID" value="CDS87162.1"/>
    <property type="molecule type" value="Genomic_DNA"/>
</dbReference>
<name>A0A031WEB1_CLODI</name>
<evidence type="ECO:0000313" key="4">
    <source>
        <dbReference type="EMBL" id="CDT10219.1"/>
    </source>
</evidence>
<dbReference type="EMBL" id="LK932972">
    <property type="protein sequence ID" value="CDT10219.1"/>
    <property type="molecule type" value="Genomic_DNA"/>
</dbReference>
<evidence type="ECO:0000313" key="3">
    <source>
        <dbReference type="EMBL" id="CDS87849.1"/>
    </source>
</evidence>
<evidence type="ECO:0000313" key="8">
    <source>
        <dbReference type="Proteomes" id="UP000189137"/>
    </source>
</evidence>
<sequence>MSNIITNLIESIFTNPITILFLLAITVYSVFKIIENNRVYSFVSSKLDEINRDYKTSEFYKKVRDDYYTYSKENPYADVNITSFIEEVVSDLKHNNLPLLEKIRSIKNSSSISILLGVLGTFVGLSTMLLCVDTKDIINSLPSTISSMQTAFTTSIFGVVFSLIIGYFTKIKDCEHVLIQIMLKSENLLTSEITHFKSERMDLKVEEVKNTIKQISKSIEAIEKFDKISKDLNDFNDEFISGIEALKSLLEGSQSSIKTFDQSVRKLDKQFNILNIKFVKLFDKYDNQDNINKEILFDIKESSKNIYNATESQFKIRDYIKNINAGFALYERSAQDLLTKLMTHENKISQNQKILLDEKFTLDDSIKNLSSIIENFSNDLQVKLDMMFENSLDIQDKLDVMFNNSFMNDEVPLDSEELFKDDVNNVFNPFSEEIYEIEDKEIKVIGEDELNE</sequence>
<accession>A0A031WEB1</accession>
<gene>
    <name evidence="4" type="ORF">BN1095_310070</name>
    <name evidence="3" type="ORF">BN1096_630064</name>
    <name evidence="2" type="ORF">BN1097_620062</name>
    <name evidence="5" type="ORF">KRM00_001346</name>
    <name evidence="6" type="ORF">KRQ00_000079</name>
    <name evidence="7" type="ORF">SAMEA3375112_00858</name>
</gene>
<keyword evidence="1" id="KW-1133">Transmembrane helix</keyword>
<proteinExistence type="predicted"/>
<feature type="transmembrane region" description="Helical" evidence="1">
    <location>
        <begin position="12"/>
        <end position="31"/>
    </location>
</feature>
<evidence type="ECO:0000313" key="7">
    <source>
        <dbReference type="EMBL" id="SJR96238.1"/>
    </source>
</evidence>
<dbReference type="AlphaFoldDB" id="A0A031WEB1"/>
<feature type="transmembrane region" description="Helical" evidence="1">
    <location>
        <begin position="150"/>
        <end position="169"/>
    </location>
</feature>
<dbReference type="RefSeq" id="WP_011861393.1">
    <property type="nucleotide sequence ID" value="NZ_AP025558.1"/>
</dbReference>
<evidence type="ECO:0000313" key="2">
    <source>
        <dbReference type="EMBL" id="CDS87162.1"/>
    </source>
</evidence>
<reference evidence="7 8" key="2">
    <citation type="submission" date="2017-02" db="EMBL/GenBank/DDBJ databases">
        <authorList>
            <consortium name="Pathogen Informatics"/>
        </authorList>
    </citation>
    <scope>NUCLEOTIDE SEQUENCE [LARGE SCALE GENOMIC DNA]</scope>
    <source>
        <strain evidence="7 8">VRECD0157</strain>
    </source>
</reference>
<dbReference type="EMBL" id="DAEPXK010000010">
    <property type="protein sequence ID" value="HBH1541870.1"/>
    <property type="molecule type" value="Genomic_DNA"/>
</dbReference>
<reference evidence="5" key="4">
    <citation type="submission" date="2021-06" db="EMBL/GenBank/DDBJ databases">
        <authorList>
            <consortium name="NCBI Pathogen Detection Project"/>
        </authorList>
    </citation>
    <scope>NUCLEOTIDE SEQUENCE</scope>
    <source>
        <strain evidence="6">Clostridioides</strain>
        <strain evidence="5">HN1000</strain>
    </source>
</reference>
<dbReference type="GeneID" id="66354313"/>
<dbReference type="Proteomes" id="UP000189137">
    <property type="component" value="Unassembled WGS sequence"/>
</dbReference>
<keyword evidence="1" id="KW-0472">Membrane</keyword>
<dbReference type="EMBL" id="DAEQIJ010000001">
    <property type="protein sequence ID" value="HBH2618360.1"/>
    <property type="molecule type" value="Genomic_DNA"/>
</dbReference>
<protein>
    <submittedName>
        <fullName evidence="2">Putative membrane protein</fullName>
    </submittedName>
</protein>
<organism evidence="2">
    <name type="scientific">Clostridioides difficile</name>
    <name type="common">Peptoclostridium difficile</name>
    <dbReference type="NCBI Taxonomy" id="1496"/>
    <lineage>
        <taxon>Bacteria</taxon>
        <taxon>Bacillati</taxon>
        <taxon>Bacillota</taxon>
        <taxon>Clostridia</taxon>
        <taxon>Peptostreptococcales</taxon>
        <taxon>Peptostreptococcaceae</taxon>
        <taxon>Clostridioides</taxon>
    </lineage>
</organism>
<dbReference type="Proteomes" id="UP000878956">
    <property type="component" value="Unassembled WGS sequence"/>
</dbReference>
<evidence type="ECO:0000313" key="6">
    <source>
        <dbReference type="EMBL" id="HBH2618360.1"/>
    </source>
</evidence>
<dbReference type="Proteomes" id="UP000879542">
    <property type="component" value="Unassembled WGS sequence"/>
</dbReference>
<feature type="transmembrane region" description="Helical" evidence="1">
    <location>
        <begin position="112"/>
        <end position="130"/>
    </location>
</feature>
<dbReference type="EMBL" id="FUPS01000002">
    <property type="protein sequence ID" value="SJR96238.1"/>
    <property type="molecule type" value="Genomic_DNA"/>
</dbReference>
<reference evidence="5" key="3">
    <citation type="journal article" date="2018" name="Genome Biol.">
        <title>SKESA: strategic k-mer extension for scrupulous assemblies.</title>
        <authorList>
            <person name="Souvorov A."/>
            <person name="Agarwala R."/>
            <person name="Lipman D.J."/>
        </authorList>
    </citation>
    <scope>NUCLEOTIDE SEQUENCE</scope>
    <source>
        <strain evidence="6">Clostridioides</strain>
        <strain evidence="5">HN1000</strain>
    </source>
</reference>
<keyword evidence="1" id="KW-0812">Transmembrane</keyword>
<evidence type="ECO:0000256" key="1">
    <source>
        <dbReference type="SAM" id="Phobius"/>
    </source>
</evidence>
<dbReference type="PATRIC" id="fig|1496.1371.peg.1254"/>
<reference evidence="2" key="1">
    <citation type="submission" date="2014-07" db="EMBL/GenBank/DDBJ databases">
        <authorList>
            <person name="Monot Marc"/>
        </authorList>
    </citation>
    <scope>NUCLEOTIDE SEQUENCE</scope>
    <source>
        <strain evidence="4">7032989</strain>
        <strain evidence="2">7032994</strain>
    </source>
</reference>
<evidence type="ECO:0000313" key="5">
    <source>
        <dbReference type="EMBL" id="HBH1541870.1"/>
    </source>
</evidence>